<dbReference type="PROSITE" id="PS50931">
    <property type="entry name" value="HTH_LYSR"/>
    <property type="match status" value="1"/>
</dbReference>
<protein>
    <submittedName>
        <fullName evidence="6">LysR family transcriptional regulator</fullName>
    </submittedName>
</protein>
<evidence type="ECO:0000259" key="5">
    <source>
        <dbReference type="PROSITE" id="PS50931"/>
    </source>
</evidence>
<dbReference type="Pfam" id="PF03466">
    <property type="entry name" value="LysR_substrate"/>
    <property type="match status" value="1"/>
</dbReference>
<sequence length="314" mass="34576">MRRGDLADLAAFVTVADQLSFRAAAARLDVTPSALSHTMRQLESRLGVRLLHRTTRSVSVTDAGHRLLERLRPAISEISGALEDLGEEQRKPFGRLRIYASHLAAATVVAPVWGRFLSTYPDVHLELLVGEAPIDIVAKGFDAGIGPKDRAAEDMIAVRVMGPMRVAVVGAPNYFALRRPPRTPDDLARHCCVQYRRAADAPLYEWSFSRAGEERRLAVDGRVIVNNPDMAIRAAIDGLGIAYTLESLAEMFLRSGQLIRVLEDWSPSFEGLFLYYPGRRQVPAALRAFIDMLSAASTAAMPTQVLRNPFAKEA</sequence>
<proteinExistence type="inferred from homology"/>
<keyword evidence="3" id="KW-0238">DNA-binding</keyword>
<comment type="similarity">
    <text evidence="1">Belongs to the LysR transcriptional regulatory family.</text>
</comment>
<dbReference type="PANTHER" id="PTHR30537:SF1">
    <property type="entry name" value="HTH-TYPE TRANSCRIPTIONAL REGULATOR PGRR"/>
    <property type="match status" value="1"/>
</dbReference>
<comment type="caution">
    <text evidence="6">The sequence shown here is derived from an EMBL/GenBank/DDBJ whole genome shotgun (WGS) entry which is preliminary data.</text>
</comment>
<dbReference type="InterPro" id="IPR058163">
    <property type="entry name" value="LysR-type_TF_proteobact-type"/>
</dbReference>
<keyword evidence="2" id="KW-0805">Transcription regulation</keyword>
<dbReference type="FunFam" id="1.10.10.10:FF:000001">
    <property type="entry name" value="LysR family transcriptional regulator"/>
    <property type="match status" value="1"/>
</dbReference>
<dbReference type="EMBL" id="BMJQ01000022">
    <property type="protein sequence ID" value="GGF45034.1"/>
    <property type="molecule type" value="Genomic_DNA"/>
</dbReference>
<accession>A0A8J2YZE3</accession>
<dbReference type="InterPro" id="IPR005119">
    <property type="entry name" value="LysR_subst-bd"/>
</dbReference>
<dbReference type="InterPro" id="IPR036390">
    <property type="entry name" value="WH_DNA-bd_sf"/>
</dbReference>
<evidence type="ECO:0000256" key="1">
    <source>
        <dbReference type="ARBA" id="ARBA00009437"/>
    </source>
</evidence>
<dbReference type="GO" id="GO:0006351">
    <property type="term" value="P:DNA-templated transcription"/>
    <property type="evidence" value="ECO:0007669"/>
    <property type="project" value="TreeGrafter"/>
</dbReference>
<dbReference type="SUPFAM" id="SSF53850">
    <property type="entry name" value="Periplasmic binding protein-like II"/>
    <property type="match status" value="1"/>
</dbReference>
<dbReference type="InterPro" id="IPR036388">
    <property type="entry name" value="WH-like_DNA-bd_sf"/>
</dbReference>
<dbReference type="GO" id="GO:0003700">
    <property type="term" value="F:DNA-binding transcription factor activity"/>
    <property type="evidence" value="ECO:0007669"/>
    <property type="project" value="InterPro"/>
</dbReference>
<dbReference type="GO" id="GO:0043565">
    <property type="term" value="F:sequence-specific DNA binding"/>
    <property type="evidence" value="ECO:0007669"/>
    <property type="project" value="TreeGrafter"/>
</dbReference>
<name>A0A8J2YZE3_9PROT</name>
<evidence type="ECO:0000256" key="3">
    <source>
        <dbReference type="ARBA" id="ARBA00023125"/>
    </source>
</evidence>
<feature type="domain" description="HTH lysR-type" evidence="5">
    <location>
        <begin position="1"/>
        <end position="61"/>
    </location>
</feature>
<dbReference type="SUPFAM" id="SSF46785">
    <property type="entry name" value="Winged helix' DNA-binding domain"/>
    <property type="match status" value="1"/>
</dbReference>
<evidence type="ECO:0000313" key="6">
    <source>
        <dbReference type="EMBL" id="GGF45034.1"/>
    </source>
</evidence>
<gene>
    <name evidence="6" type="ORF">GCM10011611_59330</name>
</gene>
<evidence type="ECO:0000313" key="7">
    <source>
        <dbReference type="Proteomes" id="UP000646365"/>
    </source>
</evidence>
<dbReference type="InterPro" id="IPR000847">
    <property type="entry name" value="LysR_HTH_N"/>
</dbReference>
<reference evidence="6" key="1">
    <citation type="journal article" date="2014" name="Int. J. Syst. Evol. Microbiol.">
        <title>Complete genome sequence of Corynebacterium casei LMG S-19264T (=DSM 44701T), isolated from a smear-ripened cheese.</title>
        <authorList>
            <consortium name="US DOE Joint Genome Institute (JGI-PGF)"/>
            <person name="Walter F."/>
            <person name="Albersmeier A."/>
            <person name="Kalinowski J."/>
            <person name="Ruckert C."/>
        </authorList>
    </citation>
    <scope>NUCLEOTIDE SEQUENCE</scope>
    <source>
        <strain evidence="6">CGMCC 1.15725</strain>
    </source>
</reference>
<evidence type="ECO:0000256" key="2">
    <source>
        <dbReference type="ARBA" id="ARBA00023015"/>
    </source>
</evidence>
<dbReference type="PANTHER" id="PTHR30537">
    <property type="entry name" value="HTH-TYPE TRANSCRIPTIONAL REGULATOR"/>
    <property type="match status" value="1"/>
</dbReference>
<dbReference type="AlphaFoldDB" id="A0A8J2YZE3"/>
<keyword evidence="7" id="KW-1185">Reference proteome</keyword>
<dbReference type="Pfam" id="PF00126">
    <property type="entry name" value="HTH_1"/>
    <property type="match status" value="1"/>
</dbReference>
<organism evidence="6 7">
    <name type="scientific">Aliidongia dinghuensis</name>
    <dbReference type="NCBI Taxonomy" id="1867774"/>
    <lineage>
        <taxon>Bacteria</taxon>
        <taxon>Pseudomonadati</taxon>
        <taxon>Pseudomonadota</taxon>
        <taxon>Alphaproteobacteria</taxon>
        <taxon>Rhodospirillales</taxon>
        <taxon>Dongiaceae</taxon>
        <taxon>Aliidongia</taxon>
    </lineage>
</organism>
<keyword evidence="4" id="KW-0804">Transcription</keyword>
<evidence type="ECO:0000256" key="4">
    <source>
        <dbReference type="ARBA" id="ARBA00023163"/>
    </source>
</evidence>
<dbReference type="Gene3D" id="3.40.190.290">
    <property type="match status" value="1"/>
</dbReference>
<reference evidence="6" key="2">
    <citation type="submission" date="2020-09" db="EMBL/GenBank/DDBJ databases">
        <authorList>
            <person name="Sun Q."/>
            <person name="Zhou Y."/>
        </authorList>
    </citation>
    <scope>NUCLEOTIDE SEQUENCE</scope>
    <source>
        <strain evidence="6">CGMCC 1.15725</strain>
    </source>
</reference>
<dbReference type="Proteomes" id="UP000646365">
    <property type="component" value="Unassembled WGS sequence"/>
</dbReference>
<dbReference type="Gene3D" id="1.10.10.10">
    <property type="entry name" value="Winged helix-like DNA-binding domain superfamily/Winged helix DNA-binding domain"/>
    <property type="match status" value="1"/>
</dbReference>